<sequence length="478" mass="52980">MLKLVSAASFANSYCIKHSNNPDNDVIAICTGSQTKSLSEAVLTDSTISSNRIHYDLKCSVSTAECASVKETIDAAIDAISSTFRFEVPLYINVSFADFCQSSSTCQYNLNRSIAATYPSASYAMVDSTDNVVRLYPQALLKQFTNLAVKPNWAEYDMNVQLNSKINWYFVNDSQDIQSDQVDLFLNVIHEIIHGLGFMTSWSDNLYSRLQPLITDGLNRFVTPISLAKISNNDIMKNSEANMPFWGFAEYAFDKLLYFVDSNNSTKPLSSITTSLNSFANSNTSFNSLLDFANSWYKSGEYKTASDVYTKAVTGFDILAMVNNEPVFYLETFLNPFSSGSSLCHVDHAKYASSAEYLMVYVADKGFNRKKFEVTFPGGPVGPSLLRFVSGLGYALNATHNLTPTRPPLTYWGPSQSLVNTPSNPSPIVSVDSNGPAHLPTARASDVSTSNAQALKYDRNWLLILLLSHFLQLIYFQL</sequence>
<proteinExistence type="predicted"/>
<name>A0A1C7NRL7_9FUNG</name>
<keyword evidence="2" id="KW-1185">Reference proteome</keyword>
<comment type="caution">
    <text evidence="1">The sequence shown here is derived from an EMBL/GenBank/DDBJ whole genome shotgun (WGS) entry which is preliminary data.</text>
</comment>
<dbReference type="EMBL" id="LUGH01000007">
    <property type="protein sequence ID" value="OBZ91589.1"/>
    <property type="molecule type" value="Genomic_DNA"/>
</dbReference>
<dbReference type="OrthoDB" id="73465at2759"/>
<evidence type="ECO:0000313" key="2">
    <source>
        <dbReference type="Proteomes" id="UP000093000"/>
    </source>
</evidence>
<gene>
    <name evidence="1" type="ORF">A0J61_00328</name>
</gene>
<dbReference type="Proteomes" id="UP000093000">
    <property type="component" value="Unassembled WGS sequence"/>
</dbReference>
<accession>A0A1C7NRL7</accession>
<dbReference type="AlphaFoldDB" id="A0A1C7NRL7"/>
<reference evidence="1 2" key="1">
    <citation type="submission" date="2016-03" db="EMBL/GenBank/DDBJ databases">
        <title>Choanephora cucurbitarum.</title>
        <authorList>
            <person name="Min B."/>
            <person name="Park H."/>
            <person name="Park J.-H."/>
            <person name="Shin H.-D."/>
            <person name="Choi I.-G."/>
        </authorList>
    </citation>
    <scope>NUCLEOTIDE SEQUENCE [LARGE SCALE GENOMIC DNA]</scope>
    <source>
        <strain evidence="1 2">KUS-F28377</strain>
    </source>
</reference>
<dbReference type="InParanoid" id="A0A1C7NRL7"/>
<protein>
    <submittedName>
        <fullName evidence="1">Uncharacterized protein PB7E8.01</fullName>
    </submittedName>
</protein>
<dbReference type="STRING" id="101091.A0A1C7NRL7"/>
<evidence type="ECO:0000313" key="1">
    <source>
        <dbReference type="EMBL" id="OBZ91589.1"/>
    </source>
</evidence>
<organism evidence="1 2">
    <name type="scientific">Choanephora cucurbitarum</name>
    <dbReference type="NCBI Taxonomy" id="101091"/>
    <lineage>
        <taxon>Eukaryota</taxon>
        <taxon>Fungi</taxon>
        <taxon>Fungi incertae sedis</taxon>
        <taxon>Mucoromycota</taxon>
        <taxon>Mucoromycotina</taxon>
        <taxon>Mucoromycetes</taxon>
        <taxon>Mucorales</taxon>
        <taxon>Mucorineae</taxon>
        <taxon>Choanephoraceae</taxon>
        <taxon>Choanephoroideae</taxon>
        <taxon>Choanephora</taxon>
    </lineage>
</organism>